<dbReference type="InterPro" id="IPR009218">
    <property type="entry name" value="HD_phosphohydro"/>
</dbReference>
<dbReference type="RefSeq" id="WP_312895517.1">
    <property type="nucleotide sequence ID" value="NZ_JACIBV010000001.1"/>
</dbReference>
<dbReference type="PANTHER" id="PTHR21174:SF0">
    <property type="entry name" value="HD PHOSPHOHYDROLASE FAMILY PROTEIN-RELATED"/>
    <property type="match status" value="1"/>
</dbReference>
<accession>A0A7W5V191</accession>
<dbReference type="GeneID" id="95389218"/>
<dbReference type="Gene3D" id="1.10.3210.10">
    <property type="entry name" value="Hypothetical protein af1432"/>
    <property type="match status" value="1"/>
</dbReference>
<comment type="caution">
    <text evidence="1">The sequence shown here is derived from an EMBL/GenBank/DDBJ whole genome shotgun (WGS) entry which is preliminary data.</text>
</comment>
<dbReference type="PIRSF" id="PIRSF035170">
    <property type="entry name" value="HD_phosphohydro"/>
    <property type="match status" value="1"/>
</dbReference>
<proteinExistence type="predicted"/>
<dbReference type="Proteomes" id="UP000579945">
    <property type="component" value="Unassembled WGS sequence"/>
</dbReference>
<dbReference type="AlphaFoldDB" id="A0A7W5V191"/>
<dbReference type="EMBL" id="JACIBV010000001">
    <property type="protein sequence ID" value="MBB3726884.1"/>
    <property type="molecule type" value="Genomic_DNA"/>
</dbReference>
<dbReference type="PANTHER" id="PTHR21174">
    <property type="match status" value="1"/>
</dbReference>
<reference evidence="1 2" key="1">
    <citation type="submission" date="2020-08" db="EMBL/GenBank/DDBJ databases">
        <title>Sequencing the genomes of 1000 actinobacteria strains.</title>
        <authorList>
            <person name="Klenk H.-P."/>
        </authorList>
    </citation>
    <scope>NUCLEOTIDE SEQUENCE [LARGE SCALE GENOMIC DNA]</scope>
    <source>
        <strain evidence="1 2">DSM 44320</strain>
    </source>
</reference>
<keyword evidence="1" id="KW-0378">Hydrolase</keyword>
<sequence>METLLEGWTALAGRSRAATAVGAELVARWSEPHRRYHTLDHLRAVLAAIEPLAPVADDADAVRLAAWFHDAIYDGRPAWDEERSAQLAQALLPRCGVAEGRVAEVARLVRLTVIHDPGYDPAGAGDANGAVLCDADLAVLAGEHYDAYARAVREEYRHVPDELFRAGRAQVLRRLLDAPRLYRTARAHDLWEARARANVSAELRLLDGVGAVGGGFTSPAAARTGRDQAEQQLT</sequence>
<dbReference type="SUPFAM" id="SSF109604">
    <property type="entry name" value="HD-domain/PDEase-like"/>
    <property type="match status" value="1"/>
</dbReference>
<evidence type="ECO:0000313" key="2">
    <source>
        <dbReference type="Proteomes" id="UP000579945"/>
    </source>
</evidence>
<evidence type="ECO:0000313" key="1">
    <source>
        <dbReference type="EMBL" id="MBB3726884.1"/>
    </source>
</evidence>
<organism evidence="1 2">
    <name type="scientific">Nonomuraea dietziae</name>
    <dbReference type="NCBI Taxonomy" id="65515"/>
    <lineage>
        <taxon>Bacteria</taxon>
        <taxon>Bacillati</taxon>
        <taxon>Actinomycetota</taxon>
        <taxon>Actinomycetes</taxon>
        <taxon>Streptosporangiales</taxon>
        <taxon>Streptosporangiaceae</taxon>
        <taxon>Nonomuraea</taxon>
    </lineage>
</organism>
<gene>
    <name evidence="1" type="ORF">FHR33_002744</name>
</gene>
<name>A0A7W5V191_9ACTN</name>
<dbReference type="GO" id="GO:0016787">
    <property type="term" value="F:hydrolase activity"/>
    <property type="evidence" value="ECO:0007669"/>
    <property type="project" value="UniProtKB-KW"/>
</dbReference>
<keyword evidence="2" id="KW-1185">Reference proteome</keyword>
<protein>
    <submittedName>
        <fullName evidence="1">Putative metal-dependent HD superfamily phosphohydrolase</fullName>
    </submittedName>
</protein>